<dbReference type="SUPFAM" id="SSF51445">
    <property type="entry name" value="(Trans)glycosidases"/>
    <property type="match status" value="1"/>
</dbReference>
<keyword evidence="7" id="KW-1185">Reference proteome</keyword>
<dbReference type="InterPro" id="IPR017853">
    <property type="entry name" value="GH"/>
</dbReference>
<dbReference type="InterPro" id="IPR001554">
    <property type="entry name" value="Glyco_hydro_14"/>
</dbReference>
<comment type="similarity">
    <text evidence="1 4">Belongs to the glycosyl hydrolase 14 family.</text>
</comment>
<dbReference type="PANTHER" id="PTHR31352:SF3">
    <property type="entry name" value="INACTIVE BETA-AMYLASE 9"/>
    <property type="match status" value="1"/>
</dbReference>
<organism evidence="6 7">
    <name type="scientific">Corchorus capsularis</name>
    <name type="common">Jute</name>
    <dbReference type="NCBI Taxonomy" id="210143"/>
    <lineage>
        <taxon>Eukaryota</taxon>
        <taxon>Viridiplantae</taxon>
        <taxon>Streptophyta</taxon>
        <taxon>Embryophyta</taxon>
        <taxon>Tracheophyta</taxon>
        <taxon>Spermatophyta</taxon>
        <taxon>Magnoliopsida</taxon>
        <taxon>eudicotyledons</taxon>
        <taxon>Gunneridae</taxon>
        <taxon>Pentapetalae</taxon>
        <taxon>rosids</taxon>
        <taxon>malvids</taxon>
        <taxon>Malvales</taxon>
        <taxon>Malvaceae</taxon>
        <taxon>Grewioideae</taxon>
        <taxon>Apeibeae</taxon>
        <taxon>Corchorus</taxon>
    </lineage>
</organism>
<evidence type="ECO:0000256" key="1">
    <source>
        <dbReference type="ARBA" id="ARBA00005652"/>
    </source>
</evidence>
<feature type="region of interest" description="Disordered" evidence="5">
    <location>
        <begin position="514"/>
        <end position="538"/>
    </location>
</feature>
<dbReference type="OMA" id="DCNAVNH"/>
<evidence type="ECO:0000313" key="6">
    <source>
        <dbReference type="EMBL" id="OMO53708.1"/>
    </source>
</evidence>
<keyword evidence="4" id="KW-0326">Glycosidase</keyword>
<dbReference type="Gramene" id="OMO53708">
    <property type="protein sequence ID" value="OMO53708"/>
    <property type="gene ID" value="CCACVL1_28400"/>
</dbReference>
<dbReference type="Gene3D" id="3.20.20.80">
    <property type="entry name" value="Glycosidases"/>
    <property type="match status" value="1"/>
</dbReference>
<accession>A0A1R3G6I7</accession>
<dbReference type="AlphaFoldDB" id="A0A1R3G6I7"/>
<evidence type="ECO:0000256" key="3">
    <source>
        <dbReference type="ARBA" id="ARBA00023326"/>
    </source>
</evidence>
<evidence type="ECO:0000256" key="5">
    <source>
        <dbReference type="SAM" id="MobiDB-lite"/>
    </source>
</evidence>
<dbReference type="PANTHER" id="PTHR31352">
    <property type="entry name" value="BETA-AMYLASE 1, CHLOROPLASTIC"/>
    <property type="match status" value="1"/>
</dbReference>
<protein>
    <recommendedName>
        <fullName evidence="4">Beta-amylase</fullName>
        <ecNumber evidence="4">3.2.1.2</ecNumber>
    </recommendedName>
</protein>
<keyword evidence="4 6" id="KW-0378">Hydrolase</keyword>
<dbReference type="EMBL" id="AWWV01015144">
    <property type="protein sequence ID" value="OMO53708.1"/>
    <property type="molecule type" value="Genomic_DNA"/>
</dbReference>
<dbReference type="OrthoDB" id="1660156at2759"/>
<dbReference type="GO" id="GO:0000272">
    <property type="term" value="P:polysaccharide catabolic process"/>
    <property type="evidence" value="ECO:0007669"/>
    <property type="project" value="UniProtKB-KW"/>
</dbReference>
<name>A0A1R3G6I7_COCAP</name>
<gene>
    <name evidence="6" type="ORF">CCACVL1_28400</name>
</gene>
<keyword evidence="2 4" id="KW-0119">Carbohydrate metabolism</keyword>
<dbReference type="EC" id="3.2.1.2" evidence="4"/>
<dbReference type="Proteomes" id="UP000188268">
    <property type="component" value="Unassembled WGS sequence"/>
</dbReference>
<proteinExistence type="inferred from homology"/>
<evidence type="ECO:0000313" key="7">
    <source>
        <dbReference type="Proteomes" id="UP000188268"/>
    </source>
</evidence>
<dbReference type="Pfam" id="PF01373">
    <property type="entry name" value="Glyco_hydro_14"/>
    <property type="match status" value="1"/>
</dbReference>
<comment type="caution">
    <text evidence="6">The sequence shown here is derived from an EMBL/GenBank/DDBJ whole genome shotgun (WGS) entry which is preliminary data.</text>
</comment>
<evidence type="ECO:0000256" key="4">
    <source>
        <dbReference type="RuleBase" id="RU000509"/>
    </source>
</evidence>
<dbReference type="STRING" id="210143.A0A1R3G6I7"/>
<dbReference type="PRINTS" id="PR00750">
    <property type="entry name" value="BETAAMYLASE"/>
</dbReference>
<reference evidence="6 7" key="1">
    <citation type="submission" date="2013-09" db="EMBL/GenBank/DDBJ databases">
        <title>Corchorus capsularis genome sequencing.</title>
        <authorList>
            <person name="Alam M."/>
            <person name="Haque M.S."/>
            <person name="Islam M.S."/>
            <person name="Emdad E.M."/>
            <person name="Islam M.M."/>
            <person name="Ahmed B."/>
            <person name="Halim A."/>
            <person name="Hossen Q.M.M."/>
            <person name="Hossain M.Z."/>
            <person name="Ahmed R."/>
            <person name="Khan M.M."/>
            <person name="Islam R."/>
            <person name="Rashid M.M."/>
            <person name="Khan S.A."/>
            <person name="Rahman M.S."/>
            <person name="Alam M."/>
        </authorList>
    </citation>
    <scope>NUCLEOTIDE SEQUENCE [LARGE SCALE GENOMIC DNA]</scope>
    <source>
        <strain evidence="7">cv. CVL-1</strain>
        <tissue evidence="6">Whole seedling</tissue>
    </source>
</reference>
<dbReference type="GO" id="GO:0016161">
    <property type="term" value="F:beta-amylase activity"/>
    <property type="evidence" value="ECO:0007669"/>
    <property type="project" value="UniProtKB-EC"/>
</dbReference>
<evidence type="ECO:0000256" key="2">
    <source>
        <dbReference type="ARBA" id="ARBA00023277"/>
    </source>
</evidence>
<keyword evidence="3 4" id="KW-0624">Polysaccharide degradation</keyword>
<comment type="catalytic activity">
    <reaction evidence="4">
        <text>Hydrolysis of (1-&gt;4)-alpha-D-glucosidic linkages in polysaccharides so as to remove successive maltose units from the non-reducing ends of the chains.</text>
        <dbReference type="EC" id="3.2.1.2"/>
    </reaction>
</comment>
<sequence length="538" mass="59375">MEVSVIGSSSQAKIYRTELAYRDLRLCFGNNDKSQVLSPKPNSLRFESQITRFRKAGLRFTVKAVQAEAVLESKSFARKKPLDRVNLFVGLPLDTVSECNTVNHARAIAAGLKALKLLGVEGVELPVWWGVAENEEMGKYDWSGYLAVAEMVQKAGLKLHVSLCFHASRQPKIPLPKWVMQIGETQSSIFFTDRSGNHYKECLSLAVDDVAVLNGKSPIQVYQDFCKSFKSAFSPFIGSTITGISMGLGPDGELRYPSHDKPAKSGKMTGVGEFQCYDTNMLNRLKQYAEANGNPLWGLGGPHDAPAYDQSPNSTNFFKDHGGSWESPYGDFFLSWYSSELIAHGDRILSLASSVFGDMGVNVYGKVPLEHSWYKTRAHPSELTAGLYNTASRDGYEAVAEMFAKNSCKIILPGMDLSDAQQQQESLSSPELLLAQIRTSCTKHKVGISGQNSASGAPGGFEQIQKNMTGENVLDLFTYQRMGAQFFSPEHFPSFTTFVRSLNQPELHSDDLLPTEEEEEATESVHRSSDPNVHMQAA</sequence>